<feature type="region of interest" description="Disordered" evidence="3">
    <location>
        <begin position="879"/>
        <end position="898"/>
    </location>
</feature>
<dbReference type="GO" id="GO:0005946">
    <property type="term" value="C:alpha,alpha-trehalose-phosphate synthase complex (UDP-forming)"/>
    <property type="evidence" value="ECO:0007669"/>
    <property type="project" value="TreeGrafter"/>
</dbReference>
<dbReference type="GO" id="GO:0005829">
    <property type="term" value="C:cytosol"/>
    <property type="evidence" value="ECO:0007669"/>
    <property type="project" value="TreeGrafter"/>
</dbReference>
<dbReference type="GO" id="GO:0004805">
    <property type="term" value="F:trehalose-phosphatase activity"/>
    <property type="evidence" value="ECO:0007669"/>
    <property type="project" value="TreeGrafter"/>
</dbReference>
<dbReference type="Pfam" id="PF11937">
    <property type="entry name" value="DUF3455"/>
    <property type="match status" value="1"/>
</dbReference>
<dbReference type="InterPro" id="IPR023214">
    <property type="entry name" value="HAD_sf"/>
</dbReference>
<feature type="region of interest" description="Disordered" evidence="3">
    <location>
        <begin position="788"/>
        <end position="818"/>
    </location>
</feature>
<feature type="chain" id="PRO_5012320636" evidence="4">
    <location>
        <begin position="22"/>
        <end position="1349"/>
    </location>
</feature>
<dbReference type="InterPro" id="IPR006379">
    <property type="entry name" value="HAD-SF_hydro_IIB"/>
</dbReference>
<gene>
    <name evidence="5" type="ORF">LENED_001251</name>
</gene>
<proteinExistence type="inferred from homology"/>
<dbReference type="InterPro" id="IPR021851">
    <property type="entry name" value="DUF3455"/>
</dbReference>
<dbReference type="SUPFAM" id="SSF53756">
    <property type="entry name" value="UDP-Glycosyltransferase/glycogen phosphorylase"/>
    <property type="match status" value="2"/>
</dbReference>
<dbReference type="InterPro" id="IPR036412">
    <property type="entry name" value="HAD-like_sf"/>
</dbReference>
<evidence type="ECO:0000313" key="6">
    <source>
        <dbReference type="Proteomes" id="UP000188533"/>
    </source>
</evidence>
<feature type="compositionally biased region" description="Low complexity" evidence="3">
    <location>
        <begin position="885"/>
        <end position="894"/>
    </location>
</feature>
<dbReference type="EMBL" id="BDGU01000019">
    <property type="protein sequence ID" value="GAV99770.1"/>
    <property type="molecule type" value="Genomic_DNA"/>
</dbReference>
<dbReference type="FunFam" id="3.30.70.1020:FF:000002">
    <property type="entry name" value="Trehalose-6-phosphate synthase 2"/>
    <property type="match status" value="1"/>
</dbReference>
<reference evidence="5 6" key="2">
    <citation type="submission" date="2017-02" db="EMBL/GenBank/DDBJ databases">
        <title>A genome survey and senescence transcriptome analysis in Lentinula edodes.</title>
        <authorList>
            <person name="Sakamoto Y."/>
            <person name="Nakade K."/>
            <person name="Sato S."/>
            <person name="Yoshida Y."/>
            <person name="Miyazaki K."/>
            <person name="Natsume S."/>
            <person name="Konno N."/>
        </authorList>
    </citation>
    <scope>NUCLEOTIDE SEQUENCE [LARGE SCALE GENOMIC DNA]</scope>
    <source>
        <strain evidence="5 6">NBRC 111202</strain>
    </source>
</reference>
<dbReference type="Gene3D" id="3.40.50.1000">
    <property type="entry name" value="HAD superfamily/HAD-like"/>
    <property type="match status" value="1"/>
</dbReference>
<evidence type="ECO:0000256" key="1">
    <source>
        <dbReference type="ARBA" id="ARBA00005409"/>
    </source>
</evidence>
<keyword evidence="5" id="KW-0808">Transferase</keyword>
<dbReference type="InterPro" id="IPR001830">
    <property type="entry name" value="Glyco_trans_20"/>
</dbReference>
<evidence type="ECO:0000256" key="2">
    <source>
        <dbReference type="ARBA" id="ARBA00006330"/>
    </source>
</evidence>
<dbReference type="CDD" id="cd01627">
    <property type="entry name" value="HAD_TPP"/>
    <property type="match status" value="1"/>
</dbReference>
<reference evidence="5 6" key="1">
    <citation type="submission" date="2016-08" db="EMBL/GenBank/DDBJ databases">
        <authorList>
            <consortium name="Lentinula edodes genome sequencing consortium"/>
            <person name="Sakamoto Y."/>
            <person name="Nakade K."/>
            <person name="Sato S."/>
            <person name="Yoshida Y."/>
            <person name="Miyazaki K."/>
            <person name="Natsume S."/>
            <person name="Konno N."/>
        </authorList>
    </citation>
    <scope>NUCLEOTIDE SEQUENCE [LARGE SCALE GENOMIC DNA]</scope>
    <source>
        <strain evidence="5 6">NBRC 111202</strain>
    </source>
</reference>
<dbReference type="NCBIfam" id="TIGR01484">
    <property type="entry name" value="HAD-SF-IIB"/>
    <property type="match status" value="1"/>
</dbReference>
<comment type="similarity">
    <text evidence="2">In the C-terminal section; belongs to the trehalose phosphatase family.</text>
</comment>
<organism evidence="5 6">
    <name type="scientific">Lentinula edodes</name>
    <name type="common">Shiitake mushroom</name>
    <name type="synonym">Lentinus edodes</name>
    <dbReference type="NCBI Taxonomy" id="5353"/>
    <lineage>
        <taxon>Eukaryota</taxon>
        <taxon>Fungi</taxon>
        <taxon>Dikarya</taxon>
        <taxon>Basidiomycota</taxon>
        <taxon>Agaricomycotina</taxon>
        <taxon>Agaricomycetes</taxon>
        <taxon>Agaricomycetidae</taxon>
        <taxon>Agaricales</taxon>
        <taxon>Marasmiineae</taxon>
        <taxon>Omphalotaceae</taxon>
        <taxon>Lentinula</taxon>
    </lineage>
</organism>
<dbReference type="Pfam" id="PF00982">
    <property type="entry name" value="Glyco_transf_20"/>
    <property type="match status" value="2"/>
</dbReference>
<dbReference type="PANTHER" id="PTHR10788">
    <property type="entry name" value="TREHALOSE-6-PHOSPHATE SYNTHASE"/>
    <property type="match status" value="1"/>
</dbReference>
<comment type="similarity">
    <text evidence="1">In the N-terminal section; belongs to the glycosyltransferase 20 family.</text>
</comment>
<accession>A0A1Q3DXW9</accession>
<dbReference type="GO" id="GO:0003825">
    <property type="term" value="F:alpha,alpha-trehalose-phosphate synthase (UDP-forming) activity"/>
    <property type="evidence" value="ECO:0007669"/>
    <property type="project" value="TreeGrafter"/>
</dbReference>
<dbReference type="SUPFAM" id="SSF56784">
    <property type="entry name" value="HAD-like"/>
    <property type="match status" value="1"/>
</dbReference>
<dbReference type="InterPro" id="IPR003337">
    <property type="entry name" value="Trehalose_PPase"/>
</dbReference>
<dbReference type="NCBIfam" id="TIGR00685">
    <property type="entry name" value="T6PP"/>
    <property type="match status" value="1"/>
</dbReference>
<keyword evidence="4" id="KW-0732">Signal</keyword>
<evidence type="ECO:0000256" key="4">
    <source>
        <dbReference type="SAM" id="SignalP"/>
    </source>
</evidence>
<dbReference type="Gene3D" id="3.30.70.1020">
    <property type="entry name" value="Trehalose-6-phosphate phosphatase related protein, domain 2"/>
    <property type="match status" value="1"/>
</dbReference>
<dbReference type="Gene3D" id="3.40.50.2000">
    <property type="entry name" value="Glycogen Phosphorylase B"/>
    <property type="match status" value="3"/>
</dbReference>
<dbReference type="CDD" id="cd03788">
    <property type="entry name" value="GT20_TPS"/>
    <property type="match status" value="1"/>
</dbReference>
<protein>
    <submittedName>
        <fullName evidence="5">Glycosyltransferase family 20 protein</fullName>
    </submittedName>
</protein>
<sequence length="1349" mass="148570">MILPSSTTVVAMLVAFNLCLGRQLASPFDTSSSGCAVSTAMVPNQRGELVHPTYNVTQIGLGIGTQNYSCSSTGNYTSVGAVAELYDVSCEYLTADFYNVSAEAYRLWVAAPTYYTESTLIDVLHAYRGTPSVPTILGQHYFVPNPTGSGLSPKWDFTSESFAGNNAAYVIGRAVGDIPSPDGSANIDWLYLTNVQGGLAQEVYRTNTTGGQPPTEASGSFKRRAQGADEGTLNGIECIPGSTVAVKYTSLYYFTGDWDIPCFCIYFHVENVDFLAFTSRIPRAPMFAHSLKYFRASQTCWRNLLVTVMQMPILPTLDDIRASIVQLEDRHRRNGVVLSGRILHVCHSLPVTCTLHIDKDETSSSSRKWKLGPRYGHAAMISGIRSLSATHEQIIVGWTGDIEGSEDEKKEVGQVTEDDRTQLNELLSKGGEEDDVHEAHDKGHHHTSYAAVWMSSPVAHGYYDGYCKQILWPLFHYLLWQDVATEYASADSHYPHYEAANAAFARRIAELYRPGDLIWVHDYHLLLLPSLLRELLPDAVVGLFVHTPFPSSEVFRCLPRRKEILDGMLGANLVCFQNYSYTRHFVSTCIRVCGYESQLGGRGIENPSSSHVTAVSYCPVGIDAERVARDVLRPGIKPKFDALKTLYQGKKIIVGRDKLDVVKGVLQKLRAFEKMLQMYPEWVGRVVMIQVTSPSLADSPKLERQVSELVAHINGTYGSLDFIPCHHYHQTLKKDEFYALLSVADLAVITPLRDGMNTTSMEFVIAQERTKRSPSVLSELMGVMGILGPKGPGDTNESREEEPISPGGLNGHGSPVSPNMNIANNKMRLNGIDISKRKFAWNSNSPSVIPTPTPVVRGDPIAYAASAYTANDLNGKSGPALNGFSSESDNDSSSPGCSTQGALWVNPWDLHTVASAMHRALLMPEAEKATRHKYLYDVVTTRTSHMWANVLTEMLLQQMTPSVHGKSDANATGGSKRGIPYLDIARLRKWYDAASTISSSASIPRQLTHPRVKPTRLFFFDYDGTLAPIVKVPSAAVPSEQALNALNNLCKDERNLVYIISGRDADFLDEHLGSVGTADGGRGLGFSAEHGGFVKEPKSSTDGSASPWRNFTSKLDMSWMSEVYEVFRYYTERTTGSHIEVKKSSITWHYRGADPEWGQFQCRQCQDLLENNVAHKRPIEVLVGKKNLEVRPIAVNKGEIVKRLVYKHPEVEFIFCAGDDKTDEDMFRALRQFTERPSSSPKTESSINGNGNGKVEFVMEAPLSVTLVDGDDEEGLASPTNNTSLNGKYPPMKIHLAPEAVFTVAVGHSSKRTLASWHVPSPAEVVGAVEGLLGLITPEEASNQSQKED</sequence>
<comment type="caution">
    <text evidence="5">The sequence shown here is derived from an EMBL/GenBank/DDBJ whole genome shotgun (WGS) entry which is preliminary data.</text>
</comment>
<evidence type="ECO:0000256" key="3">
    <source>
        <dbReference type="SAM" id="MobiDB-lite"/>
    </source>
</evidence>
<dbReference type="Proteomes" id="UP000188533">
    <property type="component" value="Unassembled WGS sequence"/>
</dbReference>
<keyword evidence="6" id="KW-1185">Reference proteome</keyword>
<name>A0A1Q3DXW9_LENED</name>
<dbReference type="GO" id="GO:0005992">
    <property type="term" value="P:trehalose biosynthetic process"/>
    <property type="evidence" value="ECO:0007669"/>
    <property type="project" value="InterPro"/>
</dbReference>
<dbReference type="Pfam" id="PF02358">
    <property type="entry name" value="Trehalose_PPase"/>
    <property type="match status" value="1"/>
</dbReference>
<feature type="signal peptide" evidence="4">
    <location>
        <begin position="1"/>
        <end position="21"/>
    </location>
</feature>
<dbReference type="PANTHER" id="PTHR10788:SF123">
    <property type="entry name" value="TREHALOSE-PHOSPHATASE"/>
    <property type="match status" value="1"/>
</dbReference>
<evidence type="ECO:0000313" key="5">
    <source>
        <dbReference type="EMBL" id="GAV99770.1"/>
    </source>
</evidence>
<dbReference type="STRING" id="5353.A0A1Q3DXW9"/>